<dbReference type="EMBL" id="JAYXUD010000001">
    <property type="protein sequence ID" value="MEC6897115.1"/>
    <property type="molecule type" value="Genomic_DNA"/>
</dbReference>
<sequence length="57" mass="6109">MLNVSQKDQKISYALNGLQAKGASMPHTEMIIPSSFGLISRISLTASLFLVVGLSIM</sequence>
<keyword evidence="1" id="KW-1133">Transmembrane helix</keyword>
<accession>A0ABU6LCP4</accession>
<gene>
    <name evidence="2" type="ORF">VXS00_00420</name>
</gene>
<keyword evidence="1" id="KW-0812">Transmembrane</keyword>
<protein>
    <submittedName>
        <fullName evidence="2">Uncharacterized protein</fullName>
    </submittedName>
</protein>
<reference evidence="2 3" key="1">
    <citation type="submission" date="2024-01" db="EMBL/GenBank/DDBJ databases">
        <title>Active colonisers of the gastrointestinal tract of Atlantic salmon farmed in a warm water region.</title>
        <authorList>
            <person name="Bowman J.P."/>
        </authorList>
    </citation>
    <scope>NUCLEOTIDE SEQUENCE [LARGE SCALE GENOMIC DNA]</scope>
    <source>
        <strain evidence="2 3">S4MW1</strain>
    </source>
</reference>
<name>A0ABU6LCP4_9GAMM</name>
<feature type="transmembrane region" description="Helical" evidence="1">
    <location>
        <begin position="31"/>
        <end position="56"/>
    </location>
</feature>
<organism evidence="2 3">
    <name type="scientific">Photobacterium piscicola</name>
    <dbReference type="NCBI Taxonomy" id="1378299"/>
    <lineage>
        <taxon>Bacteria</taxon>
        <taxon>Pseudomonadati</taxon>
        <taxon>Pseudomonadota</taxon>
        <taxon>Gammaproteobacteria</taxon>
        <taxon>Vibrionales</taxon>
        <taxon>Vibrionaceae</taxon>
        <taxon>Photobacterium</taxon>
    </lineage>
</organism>
<dbReference type="RefSeq" id="WP_327768871.1">
    <property type="nucleotide sequence ID" value="NZ_JAYXUC010000001.1"/>
</dbReference>
<keyword evidence="3" id="KW-1185">Reference proteome</keyword>
<evidence type="ECO:0000313" key="2">
    <source>
        <dbReference type="EMBL" id="MEC6897115.1"/>
    </source>
</evidence>
<proteinExistence type="predicted"/>
<evidence type="ECO:0000313" key="3">
    <source>
        <dbReference type="Proteomes" id="UP001339429"/>
    </source>
</evidence>
<keyword evidence="1" id="KW-0472">Membrane</keyword>
<dbReference type="Proteomes" id="UP001339429">
    <property type="component" value="Unassembled WGS sequence"/>
</dbReference>
<comment type="caution">
    <text evidence="2">The sequence shown here is derived from an EMBL/GenBank/DDBJ whole genome shotgun (WGS) entry which is preliminary data.</text>
</comment>
<evidence type="ECO:0000256" key="1">
    <source>
        <dbReference type="SAM" id="Phobius"/>
    </source>
</evidence>